<protein>
    <recommendedName>
        <fullName evidence="3">BED-type domain-containing protein</fullName>
    </recommendedName>
</protein>
<dbReference type="OrthoDB" id="2374264at2759"/>
<evidence type="ECO:0000313" key="2">
    <source>
        <dbReference type="Proteomes" id="UP000439903"/>
    </source>
</evidence>
<gene>
    <name evidence="1" type="ORF">F8M41_002325</name>
</gene>
<evidence type="ECO:0000313" key="1">
    <source>
        <dbReference type="EMBL" id="KAF0560324.1"/>
    </source>
</evidence>
<accession>A0A8H4B4P1</accession>
<organism evidence="1 2">
    <name type="scientific">Gigaspora margarita</name>
    <dbReference type="NCBI Taxonomy" id="4874"/>
    <lineage>
        <taxon>Eukaryota</taxon>
        <taxon>Fungi</taxon>
        <taxon>Fungi incertae sedis</taxon>
        <taxon>Mucoromycota</taxon>
        <taxon>Glomeromycotina</taxon>
        <taxon>Glomeromycetes</taxon>
        <taxon>Diversisporales</taxon>
        <taxon>Gigasporaceae</taxon>
        <taxon>Gigaspora</taxon>
    </lineage>
</organism>
<evidence type="ECO:0008006" key="3">
    <source>
        <dbReference type="Google" id="ProtNLM"/>
    </source>
</evidence>
<dbReference type="Proteomes" id="UP000439903">
    <property type="component" value="Unassembled WGS sequence"/>
</dbReference>
<sequence>MGKANKTHPIFKKFIANTEKRKTICSVCNKEYASPLNPSTAKNHFRINHSEIWDEIKCKPLHSIKGKNKERYDIIDQENCNGVIAESSQTGFMYNDEIPDHDTVIISSDSSNCDDDDVEMVNKMKKFNLLESITMESENTEVKIEGDKIKITGKAKIFMSYNNYMIEIPLRVLNQYHVCNFGVLF</sequence>
<dbReference type="EMBL" id="WTPW01000013">
    <property type="protein sequence ID" value="KAF0560324.1"/>
    <property type="molecule type" value="Genomic_DNA"/>
</dbReference>
<name>A0A8H4B4P1_GIGMA</name>
<proteinExistence type="predicted"/>
<dbReference type="AlphaFoldDB" id="A0A8H4B4P1"/>
<reference evidence="1 2" key="1">
    <citation type="journal article" date="2019" name="Environ. Microbiol.">
        <title>At the nexus of three kingdoms: the genome of the mycorrhizal fungus Gigaspora margarita provides insights into plant, endobacterial and fungal interactions.</title>
        <authorList>
            <person name="Venice F."/>
            <person name="Ghignone S."/>
            <person name="Salvioli di Fossalunga A."/>
            <person name="Amselem J."/>
            <person name="Novero M."/>
            <person name="Xianan X."/>
            <person name="Sedzielewska Toro K."/>
            <person name="Morin E."/>
            <person name="Lipzen A."/>
            <person name="Grigoriev I.V."/>
            <person name="Henrissat B."/>
            <person name="Martin F.M."/>
            <person name="Bonfante P."/>
        </authorList>
    </citation>
    <scope>NUCLEOTIDE SEQUENCE [LARGE SCALE GENOMIC DNA]</scope>
    <source>
        <strain evidence="1 2">BEG34</strain>
    </source>
</reference>
<keyword evidence="2" id="KW-1185">Reference proteome</keyword>
<comment type="caution">
    <text evidence="1">The sequence shown here is derived from an EMBL/GenBank/DDBJ whole genome shotgun (WGS) entry which is preliminary data.</text>
</comment>